<organism evidence="1 2">
    <name type="scientific">Phytophthora nicotianae P1569</name>
    <dbReference type="NCBI Taxonomy" id="1317065"/>
    <lineage>
        <taxon>Eukaryota</taxon>
        <taxon>Sar</taxon>
        <taxon>Stramenopiles</taxon>
        <taxon>Oomycota</taxon>
        <taxon>Peronosporomycetes</taxon>
        <taxon>Peronosporales</taxon>
        <taxon>Peronosporaceae</taxon>
        <taxon>Phytophthora</taxon>
    </lineage>
</organism>
<dbReference type="AlphaFoldDB" id="V9DTT8"/>
<reference evidence="1 2" key="1">
    <citation type="submission" date="2013-11" db="EMBL/GenBank/DDBJ databases">
        <title>The Genome Sequence of Phytophthora parasitica P1569.</title>
        <authorList>
            <consortium name="The Broad Institute Genomics Platform"/>
            <person name="Russ C."/>
            <person name="Tyler B."/>
            <person name="Panabieres F."/>
            <person name="Shan W."/>
            <person name="Tripathy S."/>
            <person name="Grunwald N."/>
            <person name="Machado M."/>
            <person name="Johnson C.S."/>
            <person name="Arredondo F."/>
            <person name="Hong C."/>
            <person name="Coffey M."/>
            <person name="Young S.K."/>
            <person name="Zeng Q."/>
            <person name="Gargeya S."/>
            <person name="Fitzgerald M."/>
            <person name="Abouelleil A."/>
            <person name="Alvarado L."/>
            <person name="Chapman S.B."/>
            <person name="Gainer-Dewar J."/>
            <person name="Goldberg J."/>
            <person name="Griggs A."/>
            <person name="Gujja S."/>
            <person name="Hansen M."/>
            <person name="Howarth C."/>
            <person name="Imamovic A."/>
            <person name="Ireland A."/>
            <person name="Larimer J."/>
            <person name="McCowan C."/>
            <person name="Murphy C."/>
            <person name="Pearson M."/>
            <person name="Poon T.W."/>
            <person name="Priest M."/>
            <person name="Roberts A."/>
            <person name="Saif S."/>
            <person name="Shea T."/>
            <person name="Sykes S."/>
            <person name="Wortman J."/>
            <person name="Nusbaum C."/>
            <person name="Birren B."/>
        </authorList>
    </citation>
    <scope>NUCLEOTIDE SEQUENCE [LARGE SCALE GENOMIC DNA]</scope>
    <source>
        <strain evidence="1 2">P1569</strain>
    </source>
</reference>
<comment type="caution">
    <text evidence="1">The sequence shown here is derived from an EMBL/GenBank/DDBJ whole genome shotgun (WGS) entry which is preliminary data.</text>
</comment>
<evidence type="ECO:0000313" key="2">
    <source>
        <dbReference type="Proteomes" id="UP000018721"/>
    </source>
</evidence>
<evidence type="ECO:0000313" key="1">
    <source>
        <dbReference type="EMBL" id="ETI30279.1"/>
    </source>
</evidence>
<proteinExistence type="predicted"/>
<feature type="non-terminal residue" evidence="1">
    <location>
        <position position="117"/>
    </location>
</feature>
<dbReference type="EMBL" id="ANIZ01004244">
    <property type="protein sequence ID" value="ETI30279.1"/>
    <property type="molecule type" value="Genomic_DNA"/>
</dbReference>
<name>V9DTT8_PHYNI</name>
<dbReference type="Proteomes" id="UP000018721">
    <property type="component" value="Unassembled WGS sequence"/>
</dbReference>
<sequence length="117" mass="13171">MLLPQLRGATVLAIGESPVTGMKTTGIPPHLAVLRKHWKFAHIVLSKKHDIKPQHRMRHSRVREVMGLIQKVAEESPVFPAGVTKIYHLDLQTADKAFCTILETMLAKLYRDTIIAL</sequence>
<gene>
    <name evidence="1" type="ORF">F443_22602</name>
</gene>
<protein>
    <submittedName>
        <fullName evidence="1">Uncharacterized protein</fullName>
    </submittedName>
</protein>
<keyword evidence="2" id="KW-1185">Reference proteome</keyword>
<accession>V9DTT8</accession>
<dbReference type="HOGENOM" id="CLU_2091126_0_0_1"/>